<gene>
    <name evidence="3" type="ORF">JHL18_11810</name>
</gene>
<comment type="caution">
    <text evidence="3">The sequence shown here is derived from an EMBL/GenBank/DDBJ whole genome shotgun (WGS) entry which is preliminary data.</text>
</comment>
<dbReference type="PANTHER" id="PTHR10277">
    <property type="entry name" value="HOMOCITRATE SYNTHASE-RELATED"/>
    <property type="match status" value="1"/>
</dbReference>
<dbReference type="InterPro" id="IPR000891">
    <property type="entry name" value="PYR_CT"/>
</dbReference>
<keyword evidence="1" id="KW-0464">Manganese</keyword>
<reference evidence="4" key="1">
    <citation type="submission" date="2021-01" db="EMBL/GenBank/DDBJ databases">
        <title>Genome public.</title>
        <authorList>
            <person name="Liu C."/>
            <person name="Sun Q."/>
        </authorList>
    </citation>
    <scope>NUCLEOTIDE SEQUENCE [LARGE SCALE GENOMIC DNA]</scope>
    <source>
        <strain evidence="4">YIM B02505</strain>
    </source>
</reference>
<feature type="domain" description="Pyruvate carboxyltransferase" evidence="2">
    <location>
        <begin position="119"/>
        <end position="260"/>
    </location>
</feature>
<organism evidence="3 4">
    <name type="scientific">Clostridium yunnanense</name>
    <dbReference type="NCBI Taxonomy" id="2800325"/>
    <lineage>
        <taxon>Bacteria</taxon>
        <taxon>Bacillati</taxon>
        <taxon>Bacillota</taxon>
        <taxon>Clostridia</taxon>
        <taxon>Eubacteriales</taxon>
        <taxon>Clostridiaceae</taxon>
        <taxon>Clostridium</taxon>
    </lineage>
</organism>
<protein>
    <recommendedName>
        <fullName evidence="2">Pyruvate carboxyltransferase domain-containing protein</fullName>
    </recommendedName>
</protein>
<name>A0ABS1EPH4_9CLOT</name>
<evidence type="ECO:0000313" key="3">
    <source>
        <dbReference type="EMBL" id="MBK1811312.1"/>
    </source>
</evidence>
<dbReference type="EMBL" id="JAENHN010000037">
    <property type="protein sequence ID" value="MBK1811312.1"/>
    <property type="molecule type" value="Genomic_DNA"/>
</dbReference>
<dbReference type="InterPro" id="IPR013785">
    <property type="entry name" value="Aldolase_TIM"/>
</dbReference>
<evidence type="ECO:0000256" key="1">
    <source>
        <dbReference type="ARBA" id="ARBA00023211"/>
    </source>
</evidence>
<sequence>MKHVRILDCTLRDGAYLVDKYFGESAIQGIINGLVNCQIDIVEIGFLQNEGGGTGYTVFANAKEAMRFIPKERLNTEFTVLADYSRYSTENLEPNNGKSFDSIRVTFFKDEKDKVMPFLRDIIKKGYKLYVQPVDILGYSDREIIELVRMINNMSVFCFSIVDTYGSMDVSDLQRVYNLINGALRKDINLGFHSHNNLQMSFALSQVLVNLSSGERNVIIDTTLSGMGRGAGNTPTELMIQYLSKMGQEKHYNLDMILDTIDRYIETIRKDIFWGYSIPFFIAGIHGGHVNNVNYLLKKKSVSFKDIHHVIKQMPQLERKRYYYEKLEKIYQQCITDNS</sequence>
<keyword evidence="4" id="KW-1185">Reference proteome</keyword>
<accession>A0ABS1EPH4</accession>
<evidence type="ECO:0000313" key="4">
    <source>
        <dbReference type="Proteomes" id="UP000596739"/>
    </source>
</evidence>
<dbReference type="Pfam" id="PF00682">
    <property type="entry name" value="HMGL-like"/>
    <property type="match status" value="1"/>
</dbReference>
<evidence type="ECO:0000259" key="2">
    <source>
        <dbReference type="Pfam" id="PF00682"/>
    </source>
</evidence>
<proteinExistence type="predicted"/>
<dbReference type="SUPFAM" id="SSF51569">
    <property type="entry name" value="Aldolase"/>
    <property type="match status" value="1"/>
</dbReference>
<dbReference type="RefSeq" id="WP_200269399.1">
    <property type="nucleotide sequence ID" value="NZ_JAENHN010000037.1"/>
</dbReference>
<dbReference type="PANTHER" id="PTHR10277:SF9">
    <property type="entry name" value="2-ISOPROPYLMALATE SYNTHASE 1, CHLOROPLASTIC-RELATED"/>
    <property type="match status" value="1"/>
</dbReference>
<dbReference type="Gene3D" id="3.20.20.70">
    <property type="entry name" value="Aldolase class I"/>
    <property type="match status" value="1"/>
</dbReference>
<dbReference type="InterPro" id="IPR050073">
    <property type="entry name" value="2-IPM_HCS-like"/>
</dbReference>
<dbReference type="Proteomes" id="UP000596739">
    <property type="component" value="Unassembled WGS sequence"/>
</dbReference>